<sequence>MGIHDAALQVRSRRMELLASNIANADTPNYKARDLDFRQVLKQQHQPDQLSMRRTHAAHLDATGGAGGMGEAMYRVPNQPSLDGNTVDPQLEQAAFAENAVQYQASLDFLGDKFTGLRNAFRGGE</sequence>
<evidence type="ECO:0000256" key="7">
    <source>
        <dbReference type="SAM" id="MobiDB-lite"/>
    </source>
</evidence>
<keyword evidence="9" id="KW-0969">Cilium</keyword>
<dbReference type="NCBIfam" id="TIGR01396">
    <property type="entry name" value="FlgB"/>
    <property type="match status" value="1"/>
</dbReference>
<feature type="region of interest" description="Disordered" evidence="7">
    <location>
        <begin position="61"/>
        <end position="87"/>
    </location>
</feature>
<comment type="subcellular location">
    <subcellularLocation>
        <location evidence="1 6">Bacterial flagellum basal body</location>
    </subcellularLocation>
</comment>
<dbReference type="Proteomes" id="UP000019442">
    <property type="component" value="Chromosome"/>
</dbReference>
<dbReference type="InterPro" id="IPR001444">
    <property type="entry name" value="Flag_bb_rod_N"/>
</dbReference>
<dbReference type="PROSITE" id="PS00588">
    <property type="entry name" value="FLAGELLA_BB_ROD"/>
    <property type="match status" value="1"/>
</dbReference>
<reference evidence="9 10" key="1">
    <citation type="journal article" date="2014" name="J Genomics">
        <title>Draft Genome Sequence of the Extremely Halophilic Phototrophic Purple Sulfur Bacterium Halorhodospira halochloris.</title>
        <authorList>
            <person name="Singh K.S."/>
            <person name="Kirksey J."/>
            <person name="Hoff W.D."/>
            <person name="Deole R."/>
        </authorList>
    </citation>
    <scope>NUCLEOTIDE SEQUENCE [LARGE SCALE GENOMIC DNA]</scope>
    <source>
        <strain evidence="9 10">A</strain>
    </source>
</reference>
<dbReference type="PANTHER" id="PTHR30435:SF12">
    <property type="entry name" value="FLAGELLAR BASAL BODY ROD PROTEIN FLGB"/>
    <property type="match status" value="1"/>
</dbReference>
<keyword evidence="9" id="KW-0966">Cell projection</keyword>
<keyword evidence="10" id="KW-1185">Reference proteome</keyword>
<evidence type="ECO:0000256" key="2">
    <source>
        <dbReference type="ARBA" id="ARBA00009677"/>
    </source>
</evidence>
<name>W8KII7_9GAMM</name>
<dbReference type="EMBL" id="CP007268">
    <property type="protein sequence ID" value="AHK79594.1"/>
    <property type="molecule type" value="Genomic_DNA"/>
</dbReference>
<evidence type="ECO:0000256" key="1">
    <source>
        <dbReference type="ARBA" id="ARBA00004117"/>
    </source>
</evidence>
<evidence type="ECO:0000256" key="4">
    <source>
        <dbReference type="ARBA" id="ARBA00023143"/>
    </source>
</evidence>
<dbReference type="InterPro" id="IPR019776">
    <property type="entry name" value="Flagellar_basal_body_rod_CS"/>
</dbReference>
<comment type="similarity">
    <text evidence="2 6">Belongs to the flagella basal body rod proteins family.</text>
</comment>
<dbReference type="PATRIC" id="fig|1354791.3.peg.2647"/>
<feature type="compositionally biased region" description="Polar residues" evidence="7">
    <location>
        <begin position="78"/>
        <end position="87"/>
    </location>
</feature>
<evidence type="ECO:0000313" key="10">
    <source>
        <dbReference type="Proteomes" id="UP000019442"/>
    </source>
</evidence>
<evidence type="ECO:0000313" key="9">
    <source>
        <dbReference type="EMBL" id="AHK79594.1"/>
    </source>
</evidence>
<dbReference type="GO" id="GO:0071978">
    <property type="term" value="P:bacterial-type flagellum-dependent swarming motility"/>
    <property type="evidence" value="ECO:0007669"/>
    <property type="project" value="TreeGrafter"/>
</dbReference>
<dbReference type="AlphaFoldDB" id="W8KII7"/>
<keyword evidence="4 6" id="KW-0975">Bacterial flagellum</keyword>
<evidence type="ECO:0000256" key="5">
    <source>
        <dbReference type="ARBA" id="ARBA00024934"/>
    </source>
</evidence>
<protein>
    <recommendedName>
        <fullName evidence="3 6">Flagellar basal body rod protein FlgB</fullName>
    </recommendedName>
</protein>
<dbReference type="HOGENOM" id="CLU_125463_1_0_6"/>
<dbReference type="GO" id="GO:0030694">
    <property type="term" value="C:bacterial-type flagellum basal body, rod"/>
    <property type="evidence" value="ECO:0007669"/>
    <property type="project" value="InterPro"/>
</dbReference>
<feature type="domain" description="Flagellar basal body rod protein N-terminal" evidence="8">
    <location>
        <begin position="6"/>
        <end position="31"/>
    </location>
</feature>
<dbReference type="PANTHER" id="PTHR30435">
    <property type="entry name" value="FLAGELLAR PROTEIN"/>
    <property type="match status" value="1"/>
</dbReference>
<gene>
    <name evidence="9" type="primary">flgB</name>
    <name evidence="9" type="ORF">M911_10985</name>
</gene>
<dbReference type="InterPro" id="IPR006300">
    <property type="entry name" value="FlgB"/>
</dbReference>
<organism evidence="9 10">
    <name type="scientific">Ectothiorhodospira haloalkaliphila</name>
    <dbReference type="NCBI Taxonomy" id="421628"/>
    <lineage>
        <taxon>Bacteria</taxon>
        <taxon>Pseudomonadati</taxon>
        <taxon>Pseudomonadota</taxon>
        <taxon>Gammaproteobacteria</taxon>
        <taxon>Chromatiales</taxon>
        <taxon>Ectothiorhodospiraceae</taxon>
        <taxon>Ectothiorhodospira</taxon>
    </lineage>
</organism>
<accession>W8KII7</accession>
<evidence type="ECO:0000256" key="3">
    <source>
        <dbReference type="ARBA" id="ARBA00014376"/>
    </source>
</evidence>
<dbReference type="PIRSF" id="PIRSF002889">
    <property type="entry name" value="Rod_FlgB"/>
    <property type="match status" value="1"/>
</dbReference>
<comment type="function">
    <text evidence="5 6">Structural component of flagellum, the bacterial motility apparatus. Part of the rod structure of flagellar basal body.</text>
</comment>
<reference evidence="10" key="2">
    <citation type="submission" date="2014-02" db="EMBL/GenBank/DDBJ databases">
        <title>Draft Genome Sequence of extremely halophilic bacteria Halorhodospira halochloris.</title>
        <authorList>
            <person name="Singh K.S."/>
        </authorList>
    </citation>
    <scope>NUCLEOTIDE SEQUENCE [LARGE SCALE GENOMIC DNA]</scope>
    <source>
        <strain evidence="10">A</strain>
    </source>
</reference>
<evidence type="ECO:0000259" key="8">
    <source>
        <dbReference type="Pfam" id="PF00460"/>
    </source>
</evidence>
<dbReference type="KEGG" id="hhc:M911_10985"/>
<comment type="subunit">
    <text evidence="6">The basal body constitutes a major portion of the flagellar organelle and consists of a number of rings mounted on a central rod.</text>
</comment>
<proteinExistence type="inferred from homology"/>
<evidence type="ECO:0000256" key="6">
    <source>
        <dbReference type="PIRNR" id="PIRNR002889"/>
    </source>
</evidence>
<dbReference type="Pfam" id="PF00460">
    <property type="entry name" value="Flg_bb_rod"/>
    <property type="match status" value="1"/>
</dbReference>
<keyword evidence="9" id="KW-0282">Flagellum</keyword>